<comment type="catalytic activity">
    <reaction evidence="12 18">
        <text>L-valine + 2-oxoglutarate = 3-methyl-2-oxobutanoate + L-glutamate</text>
        <dbReference type="Rhea" id="RHEA:24813"/>
        <dbReference type="ChEBI" id="CHEBI:11851"/>
        <dbReference type="ChEBI" id="CHEBI:16810"/>
        <dbReference type="ChEBI" id="CHEBI:29985"/>
        <dbReference type="ChEBI" id="CHEBI:57762"/>
        <dbReference type="EC" id="2.6.1.42"/>
    </reaction>
</comment>
<organism evidence="19 20">
    <name type="scientific">Melittangium boletus DSM 14713</name>
    <dbReference type="NCBI Taxonomy" id="1294270"/>
    <lineage>
        <taxon>Bacteria</taxon>
        <taxon>Pseudomonadati</taxon>
        <taxon>Myxococcota</taxon>
        <taxon>Myxococcia</taxon>
        <taxon>Myxococcales</taxon>
        <taxon>Cystobacterineae</taxon>
        <taxon>Archangiaceae</taxon>
        <taxon>Melittangium</taxon>
    </lineage>
</organism>
<dbReference type="InterPro" id="IPR033939">
    <property type="entry name" value="BCAT_family"/>
</dbReference>
<comment type="similarity">
    <text evidence="6 16">Belongs to the class-IV pyridoxal-phosphate-dependent aminotransferase family.</text>
</comment>
<dbReference type="GO" id="GO:0052655">
    <property type="term" value="F:L-valine-2-oxoglutarate transaminase activity"/>
    <property type="evidence" value="ECO:0007669"/>
    <property type="project" value="RHEA"/>
</dbReference>
<comment type="function">
    <text evidence="2">Acts on leucine, isoleucine and valine.</text>
</comment>
<dbReference type="EC" id="2.6.1.42" evidence="18"/>
<dbReference type="RefSeq" id="WP_095978284.1">
    <property type="nucleotide sequence ID" value="NZ_CP022163.1"/>
</dbReference>
<keyword evidence="20" id="KW-1185">Reference proteome</keyword>
<comment type="catalytic activity">
    <reaction evidence="14 18">
        <text>L-leucine + 2-oxoglutarate = 4-methyl-2-oxopentanoate + L-glutamate</text>
        <dbReference type="Rhea" id="RHEA:18321"/>
        <dbReference type="ChEBI" id="CHEBI:16810"/>
        <dbReference type="ChEBI" id="CHEBI:17865"/>
        <dbReference type="ChEBI" id="CHEBI:29985"/>
        <dbReference type="ChEBI" id="CHEBI:57427"/>
        <dbReference type="EC" id="2.6.1.42"/>
    </reaction>
</comment>
<comment type="pathway">
    <text evidence="4">Amino-acid biosynthesis; L-valine biosynthesis; L-valine from pyruvate: step 4/4.</text>
</comment>
<dbReference type="InterPro" id="IPR001544">
    <property type="entry name" value="Aminotrans_IV"/>
</dbReference>
<dbReference type="PIRSF" id="PIRSF006468">
    <property type="entry name" value="BCAT1"/>
    <property type="match status" value="1"/>
</dbReference>
<evidence type="ECO:0000256" key="2">
    <source>
        <dbReference type="ARBA" id="ARBA00003109"/>
    </source>
</evidence>
<keyword evidence="11 18" id="KW-0100">Branched-chain amino acid biosynthesis</keyword>
<evidence type="ECO:0000256" key="5">
    <source>
        <dbReference type="ARBA" id="ARBA00005072"/>
    </source>
</evidence>
<evidence type="ECO:0000256" key="8">
    <source>
        <dbReference type="ARBA" id="ARBA00022605"/>
    </source>
</evidence>
<dbReference type="InterPro" id="IPR018300">
    <property type="entry name" value="Aminotrans_IV_CS"/>
</dbReference>
<dbReference type="InterPro" id="IPR005786">
    <property type="entry name" value="B_amino_transII"/>
</dbReference>
<dbReference type="NCBIfam" id="TIGR01123">
    <property type="entry name" value="ilvE_II"/>
    <property type="match status" value="1"/>
</dbReference>
<evidence type="ECO:0000256" key="9">
    <source>
        <dbReference type="ARBA" id="ARBA00022679"/>
    </source>
</evidence>
<evidence type="ECO:0000313" key="19">
    <source>
        <dbReference type="EMBL" id="ATB29752.1"/>
    </source>
</evidence>
<keyword evidence="10 17" id="KW-0663">Pyridoxal phosphate</keyword>
<dbReference type="Gene3D" id="3.30.470.10">
    <property type="match status" value="1"/>
</dbReference>
<dbReference type="PROSITE" id="PS00770">
    <property type="entry name" value="AA_TRANSFER_CLASS_4"/>
    <property type="match status" value="1"/>
</dbReference>
<dbReference type="NCBIfam" id="NF009897">
    <property type="entry name" value="PRK13357.1"/>
    <property type="match status" value="1"/>
</dbReference>
<evidence type="ECO:0000256" key="1">
    <source>
        <dbReference type="ARBA" id="ARBA00001933"/>
    </source>
</evidence>
<dbReference type="GO" id="GO:0052656">
    <property type="term" value="F:L-isoleucine-2-oxoglutarate transaminase activity"/>
    <property type="evidence" value="ECO:0007669"/>
    <property type="project" value="RHEA"/>
</dbReference>
<comment type="pathway">
    <text evidence="5">Amino-acid biosynthesis; L-leucine biosynthesis; L-leucine from 3-methyl-2-oxobutanoate: step 4/4.</text>
</comment>
<evidence type="ECO:0000256" key="16">
    <source>
        <dbReference type="RuleBase" id="RU004106"/>
    </source>
</evidence>
<evidence type="ECO:0000256" key="4">
    <source>
        <dbReference type="ARBA" id="ARBA00004931"/>
    </source>
</evidence>
<evidence type="ECO:0000256" key="3">
    <source>
        <dbReference type="ARBA" id="ARBA00004824"/>
    </source>
</evidence>
<dbReference type="KEGG" id="mbd:MEBOL_003207"/>
<dbReference type="GO" id="GO:0009099">
    <property type="term" value="P:L-valine biosynthetic process"/>
    <property type="evidence" value="ECO:0007669"/>
    <property type="project" value="UniProtKB-UniPathway"/>
</dbReference>
<dbReference type="Proteomes" id="UP000217289">
    <property type="component" value="Chromosome"/>
</dbReference>
<reference evidence="19 20" key="1">
    <citation type="submission" date="2017-06" db="EMBL/GenBank/DDBJ databases">
        <authorList>
            <person name="Kim H.J."/>
            <person name="Triplett B.A."/>
        </authorList>
    </citation>
    <scope>NUCLEOTIDE SEQUENCE [LARGE SCALE GENOMIC DNA]</scope>
    <source>
        <strain evidence="19 20">DSM 14713</strain>
    </source>
</reference>
<evidence type="ECO:0000256" key="10">
    <source>
        <dbReference type="ARBA" id="ARBA00022898"/>
    </source>
</evidence>
<dbReference type="Pfam" id="PF01063">
    <property type="entry name" value="Aminotran_4"/>
    <property type="match status" value="1"/>
</dbReference>
<dbReference type="UniPathway" id="UPA00048">
    <property type="reaction ID" value="UER00073"/>
</dbReference>
<dbReference type="GO" id="GO:0052654">
    <property type="term" value="F:L-leucine-2-oxoglutarate transaminase activity"/>
    <property type="evidence" value="ECO:0007669"/>
    <property type="project" value="RHEA"/>
</dbReference>
<dbReference type="GO" id="GO:0009098">
    <property type="term" value="P:L-leucine biosynthetic process"/>
    <property type="evidence" value="ECO:0007669"/>
    <property type="project" value="UniProtKB-UniPathway"/>
</dbReference>
<sequence length="357" mass="38886">MLPPIEVHRASPLKAKPAPSEALGFGKYFTDHMFRMDYSTERGWHQARILPHGPLGLDPGAAVLHYAQSVFDGSKVFRGQDGKLRAFRLADHCARLSSSAERLSMAPLPPELAREAIQALVKLDAAWVPSAPGTSLYVRPVVIASEAFLGVRPADKYIFFVIMSPVGGYFSNGAEPVRIWVEQQLTRAAPGGIGGAKAAANYAASLQASVAAKKRGYAQVLWLDALEHRYIEEVGTMNLFVRIGDEVVTPPLDGTFLPGITRESVLTLLRDWGVRTSERKLSIDELREAHQKGELREVFGTGTAAVISPVGGLGFQDGELKIGEGRLGELSKRLYDAVTGIQYGTLPDRHGWMTLIE</sequence>
<accession>A0A250IF17</accession>
<comment type="catalytic activity">
    <reaction evidence="13 18">
        <text>L-isoleucine + 2-oxoglutarate = (S)-3-methyl-2-oxopentanoate + L-glutamate</text>
        <dbReference type="Rhea" id="RHEA:24801"/>
        <dbReference type="ChEBI" id="CHEBI:16810"/>
        <dbReference type="ChEBI" id="CHEBI:29985"/>
        <dbReference type="ChEBI" id="CHEBI:35146"/>
        <dbReference type="ChEBI" id="CHEBI:58045"/>
        <dbReference type="EC" id="2.6.1.42"/>
    </reaction>
</comment>
<dbReference type="SUPFAM" id="SSF56752">
    <property type="entry name" value="D-aminoacid aminotransferase-like PLP-dependent enzymes"/>
    <property type="match status" value="1"/>
</dbReference>
<feature type="modified residue" description="N6-(pyridoxal phosphate)lysine" evidence="15">
    <location>
        <position position="197"/>
    </location>
</feature>
<dbReference type="InterPro" id="IPR043132">
    <property type="entry name" value="BCAT-like_C"/>
</dbReference>
<dbReference type="CDD" id="cd01557">
    <property type="entry name" value="BCAT_beta_family"/>
    <property type="match status" value="1"/>
</dbReference>
<dbReference type="InterPro" id="IPR036038">
    <property type="entry name" value="Aminotransferase-like"/>
</dbReference>
<dbReference type="OrthoDB" id="9804984at2"/>
<evidence type="ECO:0000256" key="12">
    <source>
        <dbReference type="ARBA" id="ARBA00048212"/>
    </source>
</evidence>
<evidence type="ECO:0000256" key="11">
    <source>
        <dbReference type="ARBA" id="ARBA00023304"/>
    </source>
</evidence>
<keyword evidence="9 18" id="KW-0808">Transferase</keyword>
<proteinExistence type="inferred from homology"/>
<dbReference type="UniPathway" id="UPA00047">
    <property type="reaction ID" value="UER00058"/>
</dbReference>
<evidence type="ECO:0000256" key="6">
    <source>
        <dbReference type="ARBA" id="ARBA00009320"/>
    </source>
</evidence>
<keyword evidence="8 18" id="KW-0028">Amino-acid biosynthesis</keyword>
<name>A0A250IF17_9BACT</name>
<dbReference type="UniPathway" id="UPA00049">
    <property type="reaction ID" value="UER00062"/>
</dbReference>
<dbReference type="GO" id="GO:0009097">
    <property type="term" value="P:isoleucine biosynthetic process"/>
    <property type="evidence" value="ECO:0007669"/>
    <property type="project" value="UniProtKB-UniPathway"/>
</dbReference>
<evidence type="ECO:0000256" key="14">
    <source>
        <dbReference type="ARBA" id="ARBA00049229"/>
    </source>
</evidence>
<protein>
    <recommendedName>
        <fullName evidence="18">Branched-chain-amino-acid aminotransferase</fullName>
        <ecNumber evidence="18">2.6.1.42</ecNumber>
    </recommendedName>
</protein>
<evidence type="ECO:0000256" key="7">
    <source>
        <dbReference type="ARBA" id="ARBA00022576"/>
    </source>
</evidence>
<evidence type="ECO:0000256" key="17">
    <source>
        <dbReference type="RuleBase" id="RU004516"/>
    </source>
</evidence>
<dbReference type="InterPro" id="IPR043131">
    <property type="entry name" value="BCAT-like_N"/>
</dbReference>
<evidence type="ECO:0000256" key="13">
    <source>
        <dbReference type="ARBA" id="ARBA00048798"/>
    </source>
</evidence>
<dbReference type="PANTHER" id="PTHR11825">
    <property type="entry name" value="SUBGROUP IIII AMINOTRANSFERASE"/>
    <property type="match status" value="1"/>
</dbReference>
<evidence type="ECO:0000256" key="18">
    <source>
        <dbReference type="RuleBase" id="RU004517"/>
    </source>
</evidence>
<comment type="pathway">
    <text evidence="3">Amino-acid biosynthesis; L-isoleucine biosynthesis; L-isoleucine from 2-oxobutanoate: step 4/4.</text>
</comment>
<dbReference type="EMBL" id="CP022163">
    <property type="protein sequence ID" value="ATB29752.1"/>
    <property type="molecule type" value="Genomic_DNA"/>
</dbReference>
<evidence type="ECO:0000313" key="20">
    <source>
        <dbReference type="Proteomes" id="UP000217289"/>
    </source>
</evidence>
<comment type="cofactor">
    <cofactor evidence="1 17">
        <name>pyridoxal 5'-phosphate</name>
        <dbReference type="ChEBI" id="CHEBI:597326"/>
    </cofactor>
</comment>
<evidence type="ECO:0000256" key="15">
    <source>
        <dbReference type="PIRSR" id="PIRSR006468-1"/>
    </source>
</evidence>
<dbReference type="Gene3D" id="3.20.10.10">
    <property type="entry name" value="D-amino Acid Aminotransferase, subunit A, domain 2"/>
    <property type="match status" value="1"/>
</dbReference>
<gene>
    <name evidence="19" type="ORF">MEBOL_003207</name>
</gene>
<keyword evidence="7 18" id="KW-0032">Aminotransferase</keyword>
<dbReference type="AlphaFoldDB" id="A0A250IF17"/>
<dbReference type="PANTHER" id="PTHR11825:SF44">
    <property type="entry name" value="BRANCHED-CHAIN-AMINO-ACID AMINOTRANSFERASE"/>
    <property type="match status" value="1"/>
</dbReference>